<feature type="compositionally biased region" description="Basic and acidic residues" evidence="5">
    <location>
        <begin position="28"/>
        <end position="39"/>
    </location>
</feature>
<gene>
    <name evidence="8" type="ORF">Bfra_008453</name>
</gene>
<dbReference type="PANTHER" id="PTHR23501">
    <property type="entry name" value="MAJOR FACILITATOR SUPERFAMILY"/>
    <property type="match status" value="1"/>
</dbReference>
<feature type="transmembrane region" description="Helical" evidence="6">
    <location>
        <begin position="421"/>
        <end position="440"/>
    </location>
</feature>
<dbReference type="OrthoDB" id="5215911at2759"/>
<evidence type="ECO:0000256" key="1">
    <source>
        <dbReference type="ARBA" id="ARBA00004141"/>
    </source>
</evidence>
<feature type="region of interest" description="Disordered" evidence="5">
    <location>
        <begin position="1"/>
        <end position="39"/>
    </location>
</feature>
<dbReference type="PROSITE" id="PS50850">
    <property type="entry name" value="MFS"/>
    <property type="match status" value="1"/>
</dbReference>
<reference evidence="8 9" key="1">
    <citation type="journal article" date="2020" name="Phytopathology">
        <title>A high-quality genome resource of Botrytis fragariae, a new and rapidly spreading fungal pathogen causing strawberry gray mold in the U.S.A.</title>
        <authorList>
            <person name="Wu Y."/>
            <person name="Saski C.A."/>
            <person name="Schnabel G."/>
            <person name="Xiao S."/>
            <person name="Hu M."/>
        </authorList>
    </citation>
    <scope>NUCLEOTIDE SEQUENCE [LARGE SCALE GENOMIC DNA]</scope>
    <source>
        <strain evidence="8 9">BVB16</strain>
    </source>
</reference>
<comment type="caution">
    <text evidence="8">The sequence shown here is derived from an EMBL/GenBank/DDBJ whole genome shotgun (WGS) entry which is preliminary data.</text>
</comment>
<evidence type="ECO:0000256" key="5">
    <source>
        <dbReference type="SAM" id="MobiDB-lite"/>
    </source>
</evidence>
<accession>A0A8H6ATI5</accession>
<dbReference type="Proteomes" id="UP000531561">
    <property type="component" value="Unassembled WGS sequence"/>
</dbReference>
<dbReference type="PANTHER" id="PTHR23501:SF199">
    <property type="entry name" value="MFS EFFLUX TRANSPORTER INPD-RELATED"/>
    <property type="match status" value="1"/>
</dbReference>
<evidence type="ECO:0000256" key="4">
    <source>
        <dbReference type="ARBA" id="ARBA00023136"/>
    </source>
</evidence>
<keyword evidence="2 6" id="KW-0812">Transmembrane</keyword>
<evidence type="ECO:0000256" key="3">
    <source>
        <dbReference type="ARBA" id="ARBA00022989"/>
    </source>
</evidence>
<feature type="transmembrane region" description="Helical" evidence="6">
    <location>
        <begin position="99"/>
        <end position="117"/>
    </location>
</feature>
<feature type="transmembrane region" description="Helical" evidence="6">
    <location>
        <begin position="529"/>
        <end position="547"/>
    </location>
</feature>
<dbReference type="SUPFAM" id="SSF103473">
    <property type="entry name" value="MFS general substrate transporter"/>
    <property type="match status" value="1"/>
</dbReference>
<comment type="subcellular location">
    <subcellularLocation>
        <location evidence="1">Membrane</location>
        <topology evidence="1">Multi-pass membrane protein</topology>
    </subcellularLocation>
</comment>
<keyword evidence="3 6" id="KW-1133">Transmembrane helix</keyword>
<dbReference type="InterPro" id="IPR011701">
    <property type="entry name" value="MFS"/>
</dbReference>
<dbReference type="InterPro" id="IPR020846">
    <property type="entry name" value="MFS_dom"/>
</dbReference>
<dbReference type="RefSeq" id="XP_037192121.1">
    <property type="nucleotide sequence ID" value="XM_037338815.1"/>
</dbReference>
<evidence type="ECO:0000256" key="2">
    <source>
        <dbReference type="ARBA" id="ARBA00022692"/>
    </source>
</evidence>
<feature type="transmembrane region" description="Helical" evidence="6">
    <location>
        <begin position="218"/>
        <end position="237"/>
    </location>
</feature>
<dbReference type="GO" id="GO:0022857">
    <property type="term" value="F:transmembrane transporter activity"/>
    <property type="evidence" value="ECO:0007669"/>
    <property type="project" value="InterPro"/>
</dbReference>
<dbReference type="Pfam" id="PF07690">
    <property type="entry name" value="MFS_1"/>
    <property type="match status" value="1"/>
</dbReference>
<feature type="domain" description="Major facilitator superfamily (MFS) profile" evidence="7">
    <location>
        <begin position="58"/>
        <end position="552"/>
    </location>
</feature>
<dbReference type="InterPro" id="IPR036259">
    <property type="entry name" value="MFS_trans_sf"/>
</dbReference>
<dbReference type="GO" id="GO:0005886">
    <property type="term" value="C:plasma membrane"/>
    <property type="evidence" value="ECO:0007669"/>
    <property type="project" value="TreeGrafter"/>
</dbReference>
<dbReference type="EMBL" id="JABFCT010000009">
    <property type="protein sequence ID" value="KAF5873175.1"/>
    <property type="molecule type" value="Genomic_DNA"/>
</dbReference>
<dbReference type="FunFam" id="1.20.1250.20:FF:000196">
    <property type="entry name" value="MFS toxin efflux pump (AflT)"/>
    <property type="match status" value="1"/>
</dbReference>
<dbReference type="GeneID" id="59262507"/>
<evidence type="ECO:0000313" key="9">
    <source>
        <dbReference type="Proteomes" id="UP000531561"/>
    </source>
</evidence>
<feature type="transmembrane region" description="Helical" evidence="6">
    <location>
        <begin position="257"/>
        <end position="278"/>
    </location>
</feature>
<feature type="transmembrane region" description="Helical" evidence="6">
    <location>
        <begin position="330"/>
        <end position="352"/>
    </location>
</feature>
<protein>
    <submittedName>
        <fullName evidence="8">Putative mfs transporter protein</fullName>
    </submittedName>
</protein>
<dbReference type="CDD" id="cd17502">
    <property type="entry name" value="MFS_Azr1_MDR_like"/>
    <property type="match status" value="1"/>
</dbReference>
<feature type="transmembrane region" description="Helical" evidence="6">
    <location>
        <begin position="55"/>
        <end position="74"/>
    </location>
</feature>
<feature type="transmembrane region" description="Helical" evidence="6">
    <location>
        <begin position="154"/>
        <end position="180"/>
    </location>
</feature>
<dbReference type="Gene3D" id="1.20.1250.20">
    <property type="entry name" value="MFS general substrate transporter like domains"/>
    <property type="match status" value="1"/>
</dbReference>
<sequence length="560" mass="60482">MSEKLGLPQKPAGSCIAPISTEATNSEIKSEPQQESHPTTREVVEELSYPNKVKFALIFGTLLLSTFVIGFVGANATDSNCVATIIPVITDEFHSANDIGWYGTAYLIPSCALIVFYGKLYTFYSTKKIYICSFIIYEIGSIMCATAPSSLVFIIGRAIAGTGSAGLVSGSKISIISLIVPLHRRPLYQGIIGGVENIAITAGPLIAGAVTAASSWRVCFWISIPIGVVGAIVLIIFGRMPDTERENLSTVERLKMLPTSSILLFLPLVILLVLALSWGGSKYSWNNFRIILMLALMTALLVTFISLQLYKQDKAMFPPRIVRQRSVLSGIVFIFCVSASLYVTAYYLPIYFQAVRGASTFDSSVRTLPLVVGLIFGSFGGGYFTTVVGYYTSSMILTSILTAIGSGFLSRLRVNTQAPEWIVFQALFGFGCGIGFQQPYVAVQTTIPRIDIPIAITTVAFSQRMGNIVALAIAQNLFTNRLIANLTKTVPQVNANLVLSNGVTTLRSTVEPKYLDAVLAGYSLTIDQIFLLAVALCSLSVVGSLGMEWKSVKKGRTGNT</sequence>
<feature type="transmembrane region" description="Helical" evidence="6">
    <location>
        <begin position="129"/>
        <end position="148"/>
    </location>
</feature>
<feature type="transmembrane region" description="Helical" evidence="6">
    <location>
        <begin position="290"/>
        <end position="310"/>
    </location>
</feature>
<feature type="transmembrane region" description="Helical" evidence="6">
    <location>
        <begin position="364"/>
        <end position="384"/>
    </location>
</feature>
<evidence type="ECO:0000256" key="6">
    <source>
        <dbReference type="SAM" id="Phobius"/>
    </source>
</evidence>
<dbReference type="AlphaFoldDB" id="A0A8H6ATI5"/>
<evidence type="ECO:0000259" key="7">
    <source>
        <dbReference type="PROSITE" id="PS50850"/>
    </source>
</evidence>
<evidence type="ECO:0000313" key="8">
    <source>
        <dbReference type="EMBL" id="KAF5873175.1"/>
    </source>
</evidence>
<name>A0A8H6ATI5_9HELO</name>
<keyword evidence="9" id="KW-1185">Reference proteome</keyword>
<keyword evidence="4 6" id="KW-0472">Membrane</keyword>
<organism evidence="8 9">
    <name type="scientific">Botrytis fragariae</name>
    <dbReference type="NCBI Taxonomy" id="1964551"/>
    <lineage>
        <taxon>Eukaryota</taxon>
        <taxon>Fungi</taxon>
        <taxon>Dikarya</taxon>
        <taxon>Ascomycota</taxon>
        <taxon>Pezizomycotina</taxon>
        <taxon>Leotiomycetes</taxon>
        <taxon>Helotiales</taxon>
        <taxon>Sclerotiniaceae</taxon>
        <taxon>Botrytis</taxon>
    </lineage>
</organism>
<proteinExistence type="predicted"/>